<dbReference type="EMBL" id="LFZX01000167">
    <property type="protein sequence ID" value="KNC66281.1"/>
    <property type="molecule type" value="Genomic_DNA"/>
</dbReference>
<accession>A0A0L0EPG2</accession>
<gene>
    <name evidence="2" type="ORF">AC626_17960</name>
</gene>
<organism evidence="2 3">
    <name type="scientific">Pseudoalteromonas rubra</name>
    <dbReference type="NCBI Taxonomy" id="43658"/>
    <lineage>
        <taxon>Bacteria</taxon>
        <taxon>Pseudomonadati</taxon>
        <taxon>Pseudomonadota</taxon>
        <taxon>Gammaproteobacteria</taxon>
        <taxon>Alteromonadales</taxon>
        <taxon>Pseudoalteromonadaceae</taxon>
        <taxon>Pseudoalteromonas</taxon>
    </lineage>
</organism>
<feature type="signal peptide" evidence="1">
    <location>
        <begin position="1"/>
        <end position="19"/>
    </location>
</feature>
<evidence type="ECO:0000313" key="2">
    <source>
        <dbReference type="EMBL" id="KNC66281.1"/>
    </source>
</evidence>
<protein>
    <submittedName>
        <fullName evidence="2">Uncharacterized protein</fullName>
    </submittedName>
</protein>
<dbReference type="AlphaFoldDB" id="A0A0L0EPG2"/>
<comment type="caution">
    <text evidence="2">The sequence shown here is derived from an EMBL/GenBank/DDBJ whole genome shotgun (WGS) entry which is preliminary data.</text>
</comment>
<keyword evidence="1" id="KW-0732">Signal</keyword>
<sequence length="110" mass="12276">MKIITFLLLLSIFSVRVSAEPQVSYELGGLSMEVPTKELADVSPWLWLKSFAGLDVNVDGFIFELEPKNVEGYKLKHSQSKIVGSVSDFSGESHSNFQIVLIMKPFGMHN</sequence>
<proteinExistence type="predicted"/>
<evidence type="ECO:0000313" key="3">
    <source>
        <dbReference type="Proteomes" id="UP000036850"/>
    </source>
</evidence>
<dbReference type="OrthoDB" id="9985770at2"/>
<dbReference type="PATRIC" id="fig|43658.6.peg.2463"/>
<name>A0A0L0EPG2_9GAMM</name>
<reference evidence="3" key="1">
    <citation type="submission" date="2015-07" db="EMBL/GenBank/DDBJ databases">
        <title>Draft genome sequence of a Pseudoalteromonas rubra strain, OCN096, isolated from Kaneohe Bay, Oahu, Hawaii.</title>
        <authorList>
            <person name="Beurmann S."/>
            <person name="Ushijima B."/>
            <person name="Belcaid M."/>
            <person name="Callahan S.M."/>
            <person name="Aeby G.S."/>
        </authorList>
    </citation>
    <scope>NUCLEOTIDE SEQUENCE [LARGE SCALE GENOMIC DNA]</scope>
    <source>
        <strain evidence="3">OCN096</strain>
    </source>
</reference>
<feature type="chain" id="PRO_5005537602" evidence="1">
    <location>
        <begin position="20"/>
        <end position="110"/>
    </location>
</feature>
<evidence type="ECO:0000256" key="1">
    <source>
        <dbReference type="SAM" id="SignalP"/>
    </source>
</evidence>
<dbReference type="Proteomes" id="UP000036850">
    <property type="component" value="Unassembled WGS sequence"/>
</dbReference>